<evidence type="ECO:0000256" key="2">
    <source>
        <dbReference type="ARBA" id="ARBA00022694"/>
    </source>
</evidence>
<dbReference type="EMBL" id="CP000747">
    <property type="protein sequence ID" value="ACG79504.1"/>
    <property type="molecule type" value="Genomic_DNA"/>
</dbReference>
<dbReference type="HOGENOM" id="CLU_018869_3_2_5"/>
<evidence type="ECO:0000256" key="3">
    <source>
        <dbReference type="ARBA" id="ARBA00022741"/>
    </source>
</evidence>
<keyword evidence="1 6" id="KW-0436">Ligase</keyword>
<dbReference type="NCBIfam" id="TIGR02432">
    <property type="entry name" value="lysidine_TilS_N"/>
    <property type="match status" value="1"/>
</dbReference>
<evidence type="ECO:0000259" key="7">
    <source>
        <dbReference type="Pfam" id="PF01171"/>
    </source>
</evidence>
<feature type="domain" description="tRNA(Ile)-lysidine/2-thiocytidine synthase N-terminal" evidence="7">
    <location>
        <begin position="25"/>
        <end position="204"/>
    </location>
</feature>
<dbReference type="InterPro" id="IPR011063">
    <property type="entry name" value="TilS/TtcA_N"/>
</dbReference>
<dbReference type="Proteomes" id="UP000001868">
    <property type="component" value="Chromosome"/>
</dbReference>
<dbReference type="PANTHER" id="PTHR43033:SF1">
    <property type="entry name" value="TRNA(ILE)-LYSIDINE SYNTHASE-RELATED"/>
    <property type="match status" value="1"/>
</dbReference>
<dbReference type="SUPFAM" id="SSF52402">
    <property type="entry name" value="Adenine nucleotide alpha hydrolases-like"/>
    <property type="match status" value="1"/>
</dbReference>
<evidence type="ECO:0000313" key="9">
    <source>
        <dbReference type="Proteomes" id="UP000001868"/>
    </source>
</evidence>
<dbReference type="GO" id="GO:0006400">
    <property type="term" value="P:tRNA modification"/>
    <property type="evidence" value="ECO:0007669"/>
    <property type="project" value="UniProtKB-UniRule"/>
</dbReference>
<dbReference type="HAMAP" id="MF_01161">
    <property type="entry name" value="tRNA_Ile_lys_synt"/>
    <property type="match status" value="1"/>
</dbReference>
<dbReference type="InterPro" id="IPR012094">
    <property type="entry name" value="tRNA_Ile_lys_synt"/>
</dbReference>
<dbReference type="GO" id="GO:0032267">
    <property type="term" value="F:tRNA(Ile)-lysidine synthase activity"/>
    <property type="evidence" value="ECO:0007669"/>
    <property type="project" value="UniProtKB-EC"/>
</dbReference>
<keyword evidence="9" id="KW-1185">Reference proteome</keyword>
<dbReference type="InterPro" id="IPR014729">
    <property type="entry name" value="Rossmann-like_a/b/a_fold"/>
</dbReference>
<dbReference type="PANTHER" id="PTHR43033">
    <property type="entry name" value="TRNA(ILE)-LYSIDINE SYNTHASE-RELATED"/>
    <property type="match status" value="1"/>
</dbReference>
<dbReference type="EC" id="6.3.4.19" evidence="6"/>
<comment type="similarity">
    <text evidence="6">Belongs to the tRNA(Ile)-lysidine synthase family.</text>
</comment>
<comment type="domain">
    <text evidence="6">The N-terminal region contains the highly conserved SGGXDS motif, predicted to be a P-loop motif involved in ATP binding.</text>
</comment>
<proteinExistence type="inferred from homology"/>
<dbReference type="eggNOG" id="COG0037">
    <property type="taxonomic scope" value="Bacteria"/>
</dbReference>
<evidence type="ECO:0000256" key="5">
    <source>
        <dbReference type="ARBA" id="ARBA00048539"/>
    </source>
</evidence>
<keyword evidence="4 6" id="KW-0067">ATP-binding</keyword>
<evidence type="ECO:0000256" key="1">
    <source>
        <dbReference type="ARBA" id="ARBA00022598"/>
    </source>
</evidence>
<dbReference type="GO" id="GO:0005737">
    <property type="term" value="C:cytoplasm"/>
    <property type="evidence" value="ECO:0007669"/>
    <property type="project" value="UniProtKB-SubCell"/>
</dbReference>
<comment type="function">
    <text evidence="6">Ligates lysine onto the cytidine present at position 34 of the AUA codon-specific tRNA(Ile) that contains the anticodon CAU, in an ATP-dependent manner. Cytidine is converted to lysidine, thus changing the amino acid specificity of the tRNA from methionine to isoleucine.</text>
</comment>
<protein>
    <recommendedName>
        <fullName evidence="6">tRNA(Ile)-lysidine synthase</fullName>
        <ecNumber evidence="6">6.3.4.19</ecNumber>
    </recommendedName>
    <alternativeName>
        <fullName evidence="6">tRNA(Ile)-2-lysyl-cytidine synthase</fullName>
    </alternativeName>
    <alternativeName>
        <fullName evidence="6">tRNA(Ile)-lysidine synthetase</fullName>
    </alternativeName>
</protein>
<sequence length="411" mass="43704">MRGLTDRAEALLDRHLLKGSRRPLAVAVSGGGDSVALALIAEGWARRSRRDLLLLTLDHGLNPDSAAWTGRCEALAQRLGRPFRALAWTGPKPASGLPAAARAARHRLLAEAAREAGARVILMGHTADDVAEAQVMRAAGATTPEPRVWAPSPAWPEGRGVFVLRPLLDVRRAELRDWLSARGETWIEDPANADPRFARARARRALPADTPLERQEPAPAAIPFEERLGVLDVARAAFRASPAGLAERWLAMACVCAGGGSRRPPGVRAARLSAALRGDGPVLATLAGGRIEADTTAIRIFREAGEAARGGLAALSLPRSQAVVWDGRFELLAPRPGLEVRRLAGLASRLPDAERRRLQAVPAAARGALPTILDGERVSCPLLSDTPAVQVRGLVADRLRAAAGLVTREPD</sequence>
<evidence type="ECO:0000256" key="4">
    <source>
        <dbReference type="ARBA" id="ARBA00022840"/>
    </source>
</evidence>
<dbReference type="InterPro" id="IPR012795">
    <property type="entry name" value="tRNA_Ile_lys_synt_N"/>
</dbReference>
<organism evidence="8 9">
    <name type="scientific">Phenylobacterium zucineum (strain HLK1)</name>
    <dbReference type="NCBI Taxonomy" id="450851"/>
    <lineage>
        <taxon>Bacteria</taxon>
        <taxon>Pseudomonadati</taxon>
        <taxon>Pseudomonadota</taxon>
        <taxon>Alphaproteobacteria</taxon>
        <taxon>Caulobacterales</taxon>
        <taxon>Caulobacteraceae</taxon>
        <taxon>Phenylobacterium</taxon>
    </lineage>
</organism>
<keyword evidence="2 6" id="KW-0819">tRNA processing</keyword>
<gene>
    <name evidence="6" type="primary">tilS</name>
    <name evidence="8" type="ordered locus">PHZ_c3095</name>
</gene>
<keyword evidence="6" id="KW-0963">Cytoplasm</keyword>
<evidence type="ECO:0000256" key="6">
    <source>
        <dbReference type="HAMAP-Rule" id="MF_01161"/>
    </source>
</evidence>
<keyword evidence="3 6" id="KW-0547">Nucleotide-binding</keyword>
<dbReference type="KEGG" id="pzu:PHZ_c3095"/>
<accession>B4RA00</accession>
<reference evidence="8 9" key="1">
    <citation type="journal article" date="2008" name="BMC Genomics">
        <title>Complete genome of Phenylobacterium zucineum - a novel facultative intracellular bacterium isolated from human erythroleukemia cell line K562.</title>
        <authorList>
            <person name="Luo Y."/>
            <person name="Xu X."/>
            <person name="Ding Z."/>
            <person name="Liu Z."/>
            <person name="Zhang B."/>
            <person name="Yan Z."/>
            <person name="Sun J."/>
            <person name="Hu S."/>
            <person name="Hu X."/>
        </authorList>
    </citation>
    <scope>NUCLEOTIDE SEQUENCE [LARGE SCALE GENOMIC DNA]</scope>
    <source>
        <strain evidence="8 9">HLK1</strain>
    </source>
</reference>
<dbReference type="STRING" id="450851.PHZ_c3095"/>
<dbReference type="Pfam" id="PF01171">
    <property type="entry name" value="ATP_bind_3"/>
    <property type="match status" value="1"/>
</dbReference>
<comment type="subcellular location">
    <subcellularLocation>
        <location evidence="6">Cytoplasm</location>
    </subcellularLocation>
</comment>
<name>B4RA00_PHEZH</name>
<comment type="catalytic activity">
    <reaction evidence="5 6">
        <text>cytidine(34) in tRNA(Ile2) + L-lysine + ATP = lysidine(34) in tRNA(Ile2) + AMP + diphosphate + H(+)</text>
        <dbReference type="Rhea" id="RHEA:43744"/>
        <dbReference type="Rhea" id="RHEA-COMP:10625"/>
        <dbReference type="Rhea" id="RHEA-COMP:10670"/>
        <dbReference type="ChEBI" id="CHEBI:15378"/>
        <dbReference type="ChEBI" id="CHEBI:30616"/>
        <dbReference type="ChEBI" id="CHEBI:32551"/>
        <dbReference type="ChEBI" id="CHEBI:33019"/>
        <dbReference type="ChEBI" id="CHEBI:82748"/>
        <dbReference type="ChEBI" id="CHEBI:83665"/>
        <dbReference type="ChEBI" id="CHEBI:456215"/>
        <dbReference type="EC" id="6.3.4.19"/>
    </reaction>
</comment>
<evidence type="ECO:0000313" key="8">
    <source>
        <dbReference type="EMBL" id="ACG79504.1"/>
    </source>
</evidence>
<feature type="binding site" evidence="6">
    <location>
        <begin position="29"/>
        <end position="34"/>
    </location>
    <ligand>
        <name>ATP</name>
        <dbReference type="ChEBI" id="CHEBI:30616"/>
    </ligand>
</feature>
<dbReference type="AlphaFoldDB" id="B4RA00"/>
<dbReference type="GO" id="GO:0005524">
    <property type="term" value="F:ATP binding"/>
    <property type="evidence" value="ECO:0007669"/>
    <property type="project" value="UniProtKB-UniRule"/>
</dbReference>
<dbReference type="Gene3D" id="3.40.50.620">
    <property type="entry name" value="HUPs"/>
    <property type="match status" value="1"/>
</dbReference>